<dbReference type="Proteomes" id="UP001358586">
    <property type="component" value="Chromosome 11"/>
</dbReference>
<accession>A0ABR0MZK9</accession>
<gene>
    <name evidence="1" type="ORF">PVK06_038219</name>
</gene>
<comment type="caution">
    <text evidence="1">The sequence shown here is derived from an EMBL/GenBank/DDBJ whole genome shotgun (WGS) entry which is preliminary data.</text>
</comment>
<evidence type="ECO:0000313" key="2">
    <source>
        <dbReference type="Proteomes" id="UP001358586"/>
    </source>
</evidence>
<evidence type="ECO:0000313" key="1">
    <source>
        <dbReference type="EMBL" id="KAK5783706.1"/>
    </source>
</evidence>
<proteinExistence type="predicted"/>
<reference evidence="1 2" key="1">
    <citation type="submission" date="2023-03" db="EMBL/GenBank/DDBJ databases">
        <title>WGS of Gossypium arboreum.</title>
        <authorList>
            <person name="Yu D."/>
        </authorList>
    </citation>
    <scope>NUCLEOTIDE SEQUENCE [LARGE SCALE GENOMIC DNA]</scope>
    <source>
        <tissue evidence="1">Leaf</tissue>
    </source>
</reference>
<name>A0ABR0MZK9_GOSAR</name>
<dbReference type="PANTHER" id="PTHR31350:SF29">
    <property type="entry name" value="PROTEIN SIRB1 N-TERMINAL DOMAIN-CONTAINING PROTEIN"/>
    <property type="match status" value="1"/>
</dbReference>
<keyword evidence="2" id="KW-1185">Reference proteome</keyword>
<organism evidence="1 2">
    <name type="scientific">Gossypium arboreum</name>
    <name type="common">Tree cotton</name>
    <name type="synonym">Gossypium nanking</name>
    <dbReference type="NCBI Taxonomy" id="29729"/>
    <lineage>
        <taxon>Eukaryota</taxon>
        <taxon>Viridiplantae</taxon>
        <taxon>Streptophyta</taxon>
        <taxon>Embryophyta</taxon>
        <taxon>Tracheophyta</taxon>
        <taxon>Spermatophyta</taxon>
        <taxon>Magnoliopsida</taxon>
        <taxon>eudicotyledons</taxon>
        <taxon>Gunneridae</taxon>
        <taxon>Pentapetalae</taxon>
        <taxon>rosids</taxon>
        <taxon>malvids</taxon>
        <taxon>Malvales</taxon>
        <taxon>Malvaceae</taxon>
        <taxon>Malvoideae</taxon>
        <taxon>Gossypium</taxon>
    </lineage>
</organism>
<dbReference type="EMBL" id="JARKNE010000011">
    <property type="protein sequence ID" value="KAK5783706.1"/>
    <property type="molecule type" value="Genomic_DNA"/>
</dbReference>
<dbReference type="PANTHER" id="PTHR31350">
    <property type="entry name" value="SI:DKEY-261L7.2"/>
    <property type="match status" value="1"/>
</dbReference>
<protein>
    <submittedName>
        <fullName evidence="1">Uncharacterized protein</fullName>
    </submittedName>
</protein>
<sequence length="272" mass="30900">MEDTRGGDGGGRATKTVRLREDDPLDISDMMGDNSIDSYSFMIADFKKFKGCFLAISTCGYRLASAKAAQHRLDRGVWTSVHFGDMRRALSACERFILLRTNPKEMRDYSILLYHCGLYEQALKFLKLYQDMKSSSAQNPSTDPVSNPEEDAVKKLIVRLNLIAMEEALVIVDEIDMFDKAEVSNFHLDFYSFTLFLNDIFETVKATLSLILYLMAWQNTFIQDGKEMASVLYTYRSCVKALPQGICWNSQFGIQKLDAKTGAASIYCGFWF</sequence>